<evidence type="ECO:0000256" key="6">
    <source>
        <dbReference type="ARBA" id="ARBA00023136"/>
    </source>
</evidence>
<organism evidence="9 10">
    <name type="scientific">Liquorilactobacillus hordei</name>
    <dbReference type="NCBI Taxonomy" id="468911"/>
    <lineage>
        <taxon>Bacteria</taxon>
        <taxon>Bacillati</taxon>
        <taxon>Bacillota</taxon>
        <taxon>Bacilli</taxon>
        <taxon>Lactobacillales</taxon>
        <taxon>Lactobacillaceae</taxon>
        <taxon>Liquorilactobacillus</taxon>
    </lineage>
</organism>
<feature type="transmembrane region" description="Helical" evidence="7">
    <location>
        <begin position="237"/>
        <end position="263"/>
    </location>
</feature>
<dbReference type="SUPFAM" id="SSF53448">
    <property type="entry name" value="Nucleotide-diphospho-sugar transferases"/>
    <property type="match status" value="1"/>
</dbReference>
<accession>A0A3Q8CA19</accession>
<feature type="transmembrane region" description="Helical" evidence="7">
    <location>
        <begin position="269"/>
        <end position="294"/>
    </location>
</feature>
<evidence type="ECO:0000256" key="5">
    <source>
        <dbReference type="ARBA" id="ARBA00022989"/>
    </source>
</evidence>
<dbReference type="PANTHER" id="PTHR48090:SF1">
    <property type="entry name" value="PROPHAGE BACTOPRENOL GLUCOSYL TRANSFERASE HOMOLOG"/>
    <property type="match status" value="1"/>
</dbReference>
<name>A0A3Q8CA19_9LACO</name>
<evidence type="ECO:0000313" key="10">
    <source>
        <dbReference type="Proteomes" id="UP000314960"/>
    </source>
</evidence>
<dbReference type="PANTHER" id="PTHR48090">
    <property type="entry name" value="UNDECAPRENYL-PHOSPHATE 4-DEOXY-4-FORMAMIDO-L-ARABINOSE TRANSFERASE-RELATED"/>
    <property type="match status" value="1"/>
</dbReference>
<dbReference type="EMBL" id="CP018176">
    <property type="protein sequence ID" value="AUJ30399.1"/>
    <property type="molecule type" value="Genomic_DNA"/>
</dbReference>
<dbReference type="GO" id="GO:0016757">
    <property type="term" value="F:glycosyltransferase activity"/>
    <property type="evidence" value="ECO:0007669"/>
    <property type="project" value="UniProtKB-KW"/>
</dbReference>
<dbReference type="RefSeq" id="WP_141054526.1">
    <property type="nucleotide sequence ID" value="NZ_CP018176.1"/>
</dbReference>
<proteinExistence type="predicted"/>
<gene>
    <name evidence="9" type="ORF">BSQ49_09525</name>
</gene>
<dbReference type="GO" id="GO:0005886">
    <property type="term" value="C:plasma membrane"/>
    <property type="evidence" value="ECO:0007669"/>
    <property type="project" value="TreeGrafter"/>
</dbReference>
<protein>
    <submittedName>
        <fullName evidence="9">Glycosyltransferase</fullName>
    </submittedName>
</protein>
<keyword evidence="4 7" id="KW-0812">Transmembrane</keyword>
<keyword evidence="3 9" id="KW-0808">Transferase</keyword>
<feature type="domain" description="Glycosyltransferase 2-like" evidence="8">
    <location>
        <begin position="7"/>
        <end position="151"/>
    </location>
</feature>
<dbReference type="Gene3D" id="3.90.550.10">
    <property type="entry name" value="Spore Coat Polysaccharide Biosynthesis Protein SpsA, Chain A"/>
    <property type="match status" value="1"/>
</dbReference>
<comment type="subcellular location">
    <subcellularLocation>
        <location evidence="1">Membrane</location>
        <topology evidence="1">Multi-pass membrane protein</topology>
    </subcellularLocation>
</comment>
<reference evidence="9 10" key="1">
    <citation type="submission" date="2016-11" db="EMBL/GenBank/DDBJ databases">
        <title>Interaction between Lactobacillus species and yeast in water kefir.</title>
        <authorList>
            <person name="Behr J."/>
            <person name="Xu D."/>
            <person name="Vogel R.F."/>
        </authorList>
    </citation>
    <scope>NUCLEOTIDE SEQUENCE [LARGE SCALE GENOMIC DNA]</scope>
    <source>
        <strain evidence="9 10">TMW 1.1822</strain>
    </source>
</reference>
<evidence type="ECO:0000256" key="1">
    <source>
        <dbReference type="ARBA" id="ARBA00004141"/>
    </source>
</evidence>
<keyword evidence="5 7" id="KW-1133">Transmembrane helix</keyword>
<evidence type="ECO:0000256" key="2">
    <source>
        <dbReference type="ARBA" id="ARBA00022676"/>
    </source>
</evidence>
<evidence type="ECO:0000256" key="4">
    <source>
        <dbReference type="ARBA" id="ARBA00022692"/>
    </source>
</evidence>
<dbReference type="AlphaFoldDB" id="A0A3Q8CA19"/>
<sequence length="339" mass="38994">MSEPLLTIVVPCYNEEEVLTESSKQLDQILIDLIEKQQISSKSKLLFVNDGSVDDTWKIIKELQKKPEFEGISFSRNFGHQNALLAGMTVANEYSDIIITIDADLQDDVACISEMVEKYKEGNDIVYAVRNDRKSDTIFKRKTAQFFYWMMKKMGVDLVPNHSDYRLLSKRAVSTLLQYHEENLFLRAIVPTLGYKSDKVYYKRKKRFAGTSHYPLRKMINFAVDGITSFTISPIRIIMYMGLLIMFLSGIGLCILVGTYFYLHTVSGWTSIMVSIFFFSGFQIVTVCMVGTYVGKTYIETKHRPQYVIEEKTFSATEVTGRSSHATMRYKESQKARKI</sequence>
<evidence type="ECO:0000256" key="3">
    <source>
        <dbReference type="ARBA" id="ARBA00022679"/>
    </source>
</evidence>
<dbReference type="InterPro" id="IPR050256">
    <property type="entry name" value="Glycosyltransferase_2"/>
</dbReference>
<keyword evidence="6 7" id="KW-0472">Membrane</keyword>
<dbReference type="Pfam" id="PF00535">
    <property type="entry name" value="Glycos_transf_2"/>
    <property type="match status" value="1"/>
</dbReference>
<dbReference type="KEGG" id="lhw:BSQ49_09525"/>
<evidence type="ECO:0000256" key="7">
    <source>
        <dbReference type="SAM" id="Phobius"/>
    </source>
</evidence>
<dbReference type="InterPro" id="IPR001173">
    <property type="entry name" value="Glyco_trans_2-like"/>
</dbReference>
<dbReference type="CDD" id="cd04187">
    <property type="entry name" value="DPM1_like_bac"/>
    <property type="match status" value="1"/>
</dbReference>
<evidence type="ECO:0000259" key="8">
    <source>
        <dbReference type="Pfam" id="PF00535"/>
    </source>
</evidence>
<dbReference type="Proteomes" id="UP000314960">
    <property type="component" value="Chromosome"/>
</dbReference>
<dbReference type="InterPro" id="IPR029044">
    <property type="entry name" value="Nucleotide-diphossugar_trans"/>
</dbReference>
<keyword evidence="2" id="KW-0328">Glycosyltransferase</keyword>
<evidence type="ECO:0000313" key="9">
    <source>
        <dbReference type="EMBL" id="AUJ30399.1"/>
    </source>
</evidence>